<evidence type="ECO:0000256" key="2">
    <source>
        <dbReference type="ARBA" id="ARBA00022679"/>
    </source>
</evidence>
<evidence type="ECO:0000313" key="6">
    <source>
        <dbReference type="Proteomes" id="UP001061958"/>
    </source>
</evidence>
<accession>A0A9C7PT27</accession>
<dbReference type="Gene3D" id="3.40.1280.10">
    <property type="match status" value="1"/>
</dbReference>
<comment type="caution">
    <text evidence="5">The sequence shown here is derived from an EMBL/GenBank/DDBJ whole genome shotgun (WGS) entry which is preliminary data.</text>
</comment>
<dbReference type="GO" id="GO:0008168">
    <property type="term" value="F:methyltransferase activity"/>
    <property type="evidence" value="ECO:0007669"/>
    <property type="project" value="UniProtKB-KW"/>
</dbReference>
<dbReference type="GO" id="GO:0032259">
    <property type="term" value="P:methylation"/>
    <property type="evidence" value="ECO:0007669"/>
    <property type="project" value="UniProtKB-KW"/>
</dbReference>
<dbReference type="GO" id="GO:0006364">
    <property type="term" value="P:rRNA processing"/>
    <property type="evidence" value="ECO:0007669"/>
    <property type="project" value="InterPro"/>
</dbReference>
<protein>
    <recommendedName>
        <fullName evidence="7">Ribosomal RNA large subunit methyltransferase H</fullName>
    </recommendedName>
</protein>
<dbReference type="EMBL" id="BQMJ01000010">
    <property type="protein sequence ID" value="GJQ09769.1"/>
    <property type="molecule type" value="Genomic_DNA"/>
</dbReference>
<evidence type="ECO:0000256" key="4">
    <source>
        <dbReference type="ARBA" id="ARBA00038303"/>
    </source>
</evidence>
<proteinExistence type="inferred from homology"/>
<reference evidence="5" key="2">
    <citation type="submission" date="2022-01" db="EMBL/GenBank/DDBJ databases">
        <authorList>
            <person name="Hirooka S."/>
            <person name="Miyagishima S.Y."/>
        </authorList>
    </citation>
    <scope>NUCLEOTIDE SEQUENCE</scope>
    <source>
        <strain evidence="5">NBRC 102759</strain>
    </source>
</reference>
<comment type="similarity">
    <text evidence="4">Belongs to the RNA methyltransferase RlmH family.</text>
</comment>
<keyword evidence="3" id="KW-0949">S-adenosyl-L-methionine</keyword>
<organism evidence="5 6">
    <name type="scientific">Galdieria partita</name>
    <dbReference type="NCBI Taxonomy" id="83374"/>
    <lineage>
        <taxon>Eukaryota</taxon>
        <taxon>Rhodophyta</taxon>
        <taxon>Bangiophyceae</taxon>
        <taxon>Galdieriales</taxon>
        <taxon>Galdieriaceae</taxon>
        <taxon>Galdieria</taxon>
    </lineage>
</organism>
<evidence type="ECO:0000256" key="1">
    <source>
        <dbReference type="ARBA" id="ARBA00022603"/>
    </source>
</evidence>
<name>A0A9C7PT27_9RHOD</name>
<keyword evidence="2" id="KW-0808">Transferase</keyword>
<dbReference type="CDD" id="cd18081">
    <property type="entry name" value="RlmH-like"/>
    <property type="match status" value="1"/>
</dbReference>
<evidence type="ECO:0000313" key="5">
    <source>
        <dbReference type="EMBL" id="GJQ09769.1"/>
    </source>
</evidence>
<dbReference type="Pfam" id="PF02590">
    <property type="entry name" value="SPOUT_MTase"/>
    <property type="match status" value="1"/>
</dbReference>
<reference evidence="5" key="1">
    <citation type="journal article" date="2022" name="Proc. Natl. Acad. Sci. U.S.A.">
        <title>Life cycle and functional genomics of the unicellular red alga Galdieria for elucidating algal and plant evolution and industrial use.</title>
        <authorList>
            <person name="Hirooka S."/>
            <person name="Itabashi T."/>
            <person name="Ichinose T.M."/>
            <person name="Onuma R."/>
            <person name="Fujiwara T."/>
            <person name="Yamashita S."/>
            <person name="Jong L.W."/>
            <person name="Tomita R."/>
            <person name="Iwane A.H."/>
            <person name="Miyagishima S.Y."/>
        </authorList>
    </citation>
    <scope>NUCLEOTIDE SEQUENCE</scope>
    <source>
        <strain evidence="5">NBRC 102759</strain>
    </source>
</reference>
<dbReference type="PANTHER" id="PTHR33603:SF1">
    <property type="entry name" value="RIBOSOMAL RNA LARGE SUBUNIT METHYLTRANSFERASE H"/>
    <property type="match status" value="1"/>
</dbReference>
<keyword evidence="1" id="KW-0489">Methyltransferase</keyword>
<sequence length="185" mass="21268">MAFTATFWFNCNKTGKSWLFTSHLSHKTKKSLQTTSPYALLHVSILSTGKTKELWLRMAMEEYLLRLRPFITVDLLWTRDTQHLLQLVFKQPGCLYCLDSSGTLINSIEFKKLLYQSFEKGKVNFVIGGPEGLPEALKCKGKLLSLSPLTFTHQMTRLILVEQIYRAAQIHKGTAYHKRENGQEL</sequence>
<dbReference type="Proteomes" id="UP001061958">
    <property type="component" value="Unassembled WGS sequence"/>
</dbReference>
<evidence type="ECO:0008006" key="7">
    <source>
        <dbReference type="Google" id="ProtNLM"/>
    </source>
</evidence>
<dbReference type="SUPFAM" id="SSF75217">
    <property type="entry name" value="alpha/beta knot"/>
    <property type="match status" value="1"/>
</dbReference>
<dbReference type="InterPro" id="IPR029026">
    <property type="entry name" value="tRNA_m1G_MTases_N"/>
</dbReference>
<dbReference type="PANTHER" id="PTHR33603">
    <property type="entry name" value="METHYLTRANSFERASE"/>
    <property type="match status" value="1"/>
</dbReference>
<evidence type="ECO:0000256" key="3">
    <source>
        <dbReference type="ARBA" id="ARBA00022691"/>
    </source>
</evidence>
<dbReference type="AlphaFoldDB" id="A0A9C7PT27"/>
<dbReference type="InterPro" id="IPR029028">
    <property type="entry name" value="Alpha/beta_knot_MTases"/>
</dbReference>
<gene>
    <name evidence="5" type="ORF">GpartN1_g1560.t1</name>
</gene>
<keyword evidence="6" id="KW-1185">Reference proteome</keyword>
<dbReference type="OrthoDB" id="429744at2759"/>
<dbReference type="HAMAP" id="MF_00658">
    <property type="entry name" value="23SrRNA_methyltr_H"/>
    <property type="match status" value="1"/>
</dbReference>
<dbReference type="InterPro" id="IPR003742">
    <property type="entry name" value="RlmH-like"/>
</dbReference>